<accession>A0A9Q3HKB7</accession>
<organism evidence="1 2">
    <name type="scientific">Austropuccinia psidii MF-1</name>
    <dbReference type="NCBI Taxonomy" id="1389203"/>
    <lineage>
        <taxon>Eukaryota</taxon>
        <taxon>Fungi</taxon>
        <taxon>Dikarya</taxon>
        <taxon>Basidiomycota</taxon>
        <taxon>Pucciniomycotina</taxon>
        <taxon>Pucciniomycetes</taxon>
        <taxon>Pucciniales</taxon>
        <taxon>Sphaerophragmiaceae</taxon>
        <taxon>Austropuccinia</taxon>
    </lineage>
</organism>
<dbReference type="Proteomes" id="UP000765509">
    <property type="component" value="Unassembled WGS sequence"/>
</dbReference>
<name>A0A9Q3HKB7_9BASI</name>
<reference evidence="1" key="1">
    <citation type="submission" date="2021-03" db="EMBL/GenBank/DDBJ databases">
        <title>Draft genome sequence of rust myrtle Austropuccinia psidii MF-1, a brazilian biotype.</title>
        <authorList>
            <person name="Quecine M.C."/>
            <person name="Pachon D.M.R."/>
            <person name="Bonatelli M.L."/>
            <person name="Correr F.H."/>
            <person name="Franceschini L.M."/>
            <person name="Leite T.F."/>
            <person name="Margarido G.R.A."/>
            <person name="Almeida C.A."/>
            <person name="Ferrarezi J.A."/>
            <person name="Labate C.A."/>
        </authorList>
    </citation>
    <scope>NUCLEOTIDE SEQUENCE</scope>
    <source>
        <strain evidence="1">MF-1</strain>
    </source>
</reference>
<protein>
    <submittedName>
        <fullName evidence="1">Uncharacterized protein</fullName>
    </submittedName>
</protein>
<dbReference type="EMBL" id="AVOT02018622">
    <property type="protein sequence ID" value="MBW0505659.1"/>
    <property type="molecule type" value="Genomic_DNA"/>
</dbReference>
<keyword evidence="2" id="KW-1185">Reference proteome</keyword>
<gene>
    <name evidence="1" type="ORF">O181_045374</name>
</gene>
<sequence>MLEKGWNPKLSFYSLKKYLFDIHSTSSRFNLLIDKVRHHSNKSMTDSFQYAKQKWDKLHKTPEFKLKDLILASTLNLNNIQGPNKLEDSFKVFFIIKALHGTNAVQVELSGELENKYPAFPVSLVKNYTSINE</sequence>
<proteinExistence type="predicted"/>
<evidence type="ECO:0000313" key="2">
    <source>
        <dbReference type="Proteomes" id="UP000765509"/>
    </source>
</evidence>
<comment type="caution">
    <text evidence="1">The sequence shown here is derived from an EMBL/GenBank/DDBJ whole genome shotgun (WGS) entry which is preliminary data.</text>
</comment>
<evidence type="ECO:0000313" key="1">
    <source>
        <dbReference type="EMBL" id="MBW0505659.1"/>
    </source>
</evidence>
<dbReference type="AlphaFoldDB" id="A0A9Q3HKB7"/>